<dbReference type="InterPro" id="IPR013321">
    <property type="entry name" value="Arc_rbn_hlx_hlx"/>
</dbReference>
<keyword evidence="3" id="KW-1185">Reference proteome</keyword>
<dbReference type="InterPro" id="IPR012869">
    <property type="entry name" value="RHH_5"/>
</dbReference>
<gene>
    <name evidence="2" type="ORF">IQ227_13525</name>
</gene>
<proteinExistence type="predicted"/>
<dbReference type="Proteomes" id="UP000606776">
    <property type="component" value="Unassembled WGS sequence"/>
</dbReference>
<organism evidence="2 3">
    <name type="scientific">Sphaerospermopsis aphanizomenoides LEGE 00250</name>
    <dbReference type="NCBI Taxonomy" id="2777972"/>
    <lineage>
        <taxon>Bacteria</taxon>
        <taxon>Bacillati</taxon>
        <taxon>Cyanobacteriota</taxon>
        <taxon>Cyanophyceae</taxon>
        <taxon>Nostocales</taxon>
        <taxon>Aphanizomenonaceae</taxon>
        <taxon>Sphaerospermopsis</taxon>
        <taxon>Sphaerospermopsis aphanizomenoides</taxon>
    </lineage>
</organism>
<feature type="domain" description="CopG-like ribbon-helix-helix" evidence="1">
    <location>
        <begin position="21"/>
        <end position="63"/>
    </location>
</feature>
<dbReference type="Pfam" id="PF07878">
    <property type="entry name" value="RHH_5"/>
    <property type="match status" value="1"/>
</dbReference>
<name>A0ABR9VET9_9CYAN</name>
<accession>A0ABR9VET9</accession>
<evidence type="ECO:0000313" key="2">
    <source>
        <dbReference type="EMBL" id="MBE9237018.1"/>
    </source>
</evidence>
<dbReference type="EMBL" id="JADEWB010000072">
    <property type="protein sequence ID" value="MBE9237018.1"/>
    <property type="molecule type" value="Genomic_DNA"/>
</dbReference>
<reference evidence="2 3" key="1">
    <citation type="submission" date="2020-10" db="EMBL/GenBank/DDBJ databases">
        <authorList>
            <person name="Castelo-Branco R."/>
            <person name="Eusebio N."/>
            <person name="Adriana R."/>
            <person name="Vieira A."/>
            <person name="Brugerolle De Fraissinette N."/>
            <person name="Rezende De Castro R."/>
            <person name="Schneider M.P."/>
            <person name="Vasconcelos V."/>
            <person name="Leao P.N."/>
        </authorList>
    </citation>
    <scope>NUCLEOTIDE SEQUENCE [LARGE SCALE GENOMIC DNA]</scope>
    <source>
        <strain evidence="2 3">LEGE 00250</strain>
    </source>
</reference>
<dbReference type="InterPro" id="IPR010985">
    <property type="entry name" value="Ribbon_hlx_hlx"/>
</dbReference>
<comment type="caution">
    <text evidence="2">The sequence shown here is derived from an EMBL/GenBank/DDBJ whole genome shotgun (WGS) entry which is preliminary data.</text>
</comment>
<dbReference type="SUPFAM" id="SSF47598">
    <property type="entry name" value="Ribbon-helix-helix"/>
    <property type="match status" value="1"/>
</dbReference>
<dbReference type="Gene3D" id="1.10.1220.10">
    <property type="entry name" value="Met repressor-like"/>
    <property type="match status" value="1"/>
</dbReference>
<sequence>MLCYLMIRCGHNLYIFYPSMSKKLNAIIPDETWQALEEIAKKEQRTKSQMAAILLGEALANRQQQQQKTS</sequence>
<protein>
    <recommendedName>
        <fullName evidence="1">CopG-like ribbon-helix-helix domain-containing protein</fullName>
    </recommendedName>
</protein>
<evidence type="ECO:0000259" key="1">
    <source>
        <dbReference type="Pfam" id="PF07878"/>
    </source>
</evidence>
<evidence type="ECO:0000313" key="3">
    <source>
        <dbReference type="Proteomes" id="UP000606776"/>
    </source>
</evidence>